<comment type="caution">
    <text evidence="2">The sequence shown here is derived from an EMBL/GenBank/DDBJ whole genome shotgun (WGS) entry which is preliminary data.</text>
</comment>
<evidence type="ECO:0000256" key="1">
    <source>
        <dbReference type="SAM" id="SignalP"/>
    </source>
</evidence>
<organism evidence="2 3">
    <name type="scientific">Psychrilyobacter piezotolerans</name>
    <dbReference type="NCBI Taxonomy" id="2293438"/>
    <lineage>
        <taxon>Bacteria</taxon>
        <taxon>Fusobacteriati</taxon>
        <taxon>Fusobacteriota</taxon>
        <taxon>Fusobacteriia</taxon>
        <taxon>Fusobacteriales</taxon>
        <taxon>Fusobacteriaceae</taxon>
        <taxon>Psychrilyobacter</taxon>
    </lineage>
</organism>
<gene>
    <name evidence="2" type="ORF">DYH56_05225</name>
</gene>
<name>A0ABX9KI24_9FUSO</name>
<keyword evidence="3" id="KW-1185">Reference proteome</keyword>
<dbReference type="Proteomes" id="UP000263486">
    <property type="component" value="Unassembled WGS sequence"/>
</dbReference>
<protein>
    <submittedName>
        <fullName evidence="2">Sirohydrochlorin cobaltochelatase</fullName>
    </submittedName>
</protein>
<feature type="chain" id="PRO_5045973840" evidence="1">
    <location>
        <begin position="22"/>
        <end position="306"/>
    </location>
</feature>
<reference evidence="2 3" key="1">
    <citation type="submission" date="2018-08" db="EMBL/GenBank/DDBJ databases">
        <title>Draft genome sequence of Psychrilyobacter sp. strain SD5 isolated from Black Sea water.</title>
        <authorList>
            <person name="Yadav S."/>
            <person name="Villanueva L."/>
            <person name="Damste J.S.S."/>
        </authorList>
    </citation>
    <scope>NUCLEOTIDE SEQUENCE [LARGE SCALE GENOMIC DNA]</scope>
    <source>
        <strain evidence="2 3">SD5</strain>
    </source>
</reference>
<dbReference type="Gene3D" id="3.40.50.1400">
    <property type="match status" value="2"/>
</dbReference>
<dbReference type="SUPFAM" id="SSF53800">
    <property type="entry name" value="Chelatase"/>
    <property type="match status" value="1"/>
</dbReference>
<dbReference type="CDD" id="cd03413">
    <property type="entry name" value="CbiK_C"/>
    <property type="match status" value="1"/>
</dbReference>
<accession>A0ABX9KI24</accession>
<dbReference type="InterPro" id="IPR010388">
    <property type="entry name" value="Anaerobic_Co-chelatase"/>
</dbReference>
<dbReference type="Pfam" id="PF06180">
    <property type="entry name" value="CbiK"/>
    <property type="match status" value="1"/>
</dbReference>
<evidence type="ECO:0000313" key="3">
    <source>
        <dbReference type="Proteomes" id="UP000263486"/>
    </source>
</evidence>
<dbReference type="CDD" id="cd03412">
    <property type="entry name" value="CbiK_N"/>
    <property type="match status" value="1"/>
</dbReference>
<dbReference type="PIRSF" id="PIRSF033579">
    <property type="entry name" value="Anaer_Co_chel"/>
    <property type="match status" value="1"/>
</dbReference>
<proteinExistence type="predicted"/>
<evidence type="ECO:0000313" key="2">
    <source>
        <dbReference type="EMBL" id="REI41816.1"/>
    </source>
</evidence>
<feature type="signal peptide" evidence="1">
    <location>
        <begin position="1"/>
        <end position="21"/>
    </location>
</feature>
<dbReference type="EMBL" id="QUAJ01000007">
    <property type="protein sequence ID" value="REI41816.1"/>
    <property type="molecule type" value="Genomic_DNA"/>
</dbReference>
<keyword evidence="1" id="KW-0732">Signal</keyword>
<sequence>MKKMLVVLVMLAMGISLFANGAKSNDFDLKKGEKKAILLVSFGTTFPETREKTIGALEKEFKADYPDFKVVTAFTSRIIMRRIKENEGITYDNPSEALKKLKKDGYTHVLVQGTHIMNAIESETLKTEVESYKGDFKVLKVSTPLLTSVEDYKEVVKALKPTYKNLKKDEAVVFIGHGTHHPGNSAYSMLEHVFHGEGVKNAFLGTVEGYPALDDVIAGLKKAKIKKVELYPFMIVAGDHANNDIAVDMKEELEKNGFTVKAHLVGLGENKEIRKIFVEHAEFGLTHEEENMLAKKKEYANGKQPL</sequence>
<dbReference type="RefSeq" id="WP_114641813.1">
    <property type="nucleotide sequence ID" value="NZ_JAACIO010000006.1"/>
</dbReference>